<evidence type="ECO:0000313" key="9">
    <source>
        <dbReference type="EMBL" id="QDT60701.1"/>
    </source>
</evidence>
<dbReference type="SMART" id="SM00240">
    <property type="entry name" value="FHA"/>
    <property type="match status" value="1"/>
</dbReference>
<feature type="domain" description="Sigma-54 factor interaction" evidence="8">
    <location>
        <begin position="363"/>
        <end position="592"/>
    </location>
</feature>
<evidence type="ECO:0000259" key="8">
    <source>
        <dbReference type="PROSITE" id="PS50045"/>
    </source>
</evidence>
<dbReference type="Pfam" id="PF00158">
    <property type="entry name" value="Sigma54_activat"/>
    <property type="match status" value="1"/>
</dbReference>
<reference evidence="9 10" key="1">
    <citation type="submission" date="2019-02" db="EMBL/GenBank/DDBJ databases">
        <title>Deep-cultivation of Planctomycetes and their phenomic and genomic characterization uncovers novel biology.</title>
        <authorList>
            <person name="Wiegand S."/>
            <person name="Jogler M."/>
            <person name="Boedeker C."/>
            <person name="Pinto D."/>
            <person name="Vollmers J."/>
            <person name="Rivas-Marin E."/>
            <person name="Kohn T."/>
            <person name="Peeters S.H."/>
            <person name="Heuer A."/>
            <person name="Rast P."/>
            <person name="Oberbeckmann S."/>
            <person name="Bunk B."/>
            <person name="Jeske O."/>
            <person name="Meyerdierks A."/>
            <person name="Storesund J.E."/>
            <person name="Kallscheuer N."/>
            <person name="Luecker S."/>
            <person name="Lage O.M."/>
            <person name="Pohl T."/>
            <person name="Merkel B.J."/>
            <person name="Hornburger P."/>
            <person name="Mueller R.-W."/>
            <person name="Bruemmer F."/>
            <person name="Labrenz M."/>
            <person name="Spormann A.M."/>
            <person name="Op den Camp H."/>
            <person name="Overmann J."/>
            <person name="Amann R."/>
            <person name="Jetten M.S.M."/>
            <person name="Mascher T."/>
            <person name="Medema M.H."/>
            <person name="Devos D.P."/>
            <person name="Kaster A.-K."/>
            <person name="Ovreas L."/>
            <person name="Rohde M."/>
            <person name="Galperin M.Y."/>
            <person name="Jogler C."/>
        </authorList>
    </citation>
    <scope>NUCLEOTIDE SEQUENCE [LARGE SCALE GENOMIC DNA]</scope>
    <source>
        <strain evidence="9 10">SV_7m_r</strain>
    </source>
</reference>
<dbReference type="InterPro" id="IPR027417">
    <property type="entry name" value="P-loop_NTPase"/>
</dbReference>
<dbReference type="InterPro" id="IPR025662">
    <property type="entry name" value="Sigma_54_int_dom_ATP-bd_1"/>
</dbReference>
<proteinExistence type="predicted"/>
<dbReference type="OrthoDB" id="9761019at2"/>
<dbReference type="InterPro" id="IPR000253">
    <property type="entry name" value="FHA_dom"/>
</dbReference>
<dbReference type="InterPro" id="IPR025944">
    <property type="entry name" value="Sigma_54_int_dom_CS"/>
</dbReference>
<keyword evidence="4" id="KW-0238">DNA-binding</keyword>
<evidence type="ECO:0000256" key="2">
    <source>
        <dbReference type="ARBA" id="ARBA00022840"/>
    </source>
</evidence>
<keyword evidence="10" id="KW-1185">Reference proteome</keyword>
<dbReference type="Pfam" id="PF02954">
    <property type="entry name" value="HTH_8"/>
    <property type="match status" value="1"/>
</dbReference>
<dbReference type="PRINTS" id="PR01590">
    <property type="entry name" value="HTHFIS"/>
</dbReference>
<dbReference type="CDD" id="cd00009">
    <property type="entry name" value="AAA"/>
    <property type="match status" value="1"/>
</dbReference>
<dbReference type="Pfam" id="PF25601">
    <property type="entry name" value="AAA_lid_14"/>
    <property type="match status" value="1"/>
</dbReference>
<keyword evidence="6" id="KW-0804">Transcription</keyword>
<dbReference type="InterPro" id="IPR009057">
    <property type="entry name" value="Homeodomain-like_sf"/>
</dbReference>
<dbReference type="InterPro" id="IPR025943">
    <property type="entry name" value="Sigma_54_int_dom_ATP-bd_2"/>
</dbReference>
<dbReference type="CDD" id="cd00060">
    <property type="entry name" value="FHA"/>
    <property type="match status" value="1"/>
</dbReference>
<keyword evidence="1" id="KW-0547">Nucleotide-binding</keyword>
<dbReference type="EMBL" id="CP036272">
    <property type="protein sequence ID" value="QDT60701.1"/>
    <property type="molecule type" value="Genomic_DNA"/>
</dbReference>
<dbReference type="InterPro" id="IPR058031">
    <property type="entry name" value="AAA_lid_NorR"/>
</dbReference>
<dbReference type="PROSITE" id="PS50006">
    <property type="entry name" value="FHA_DOMAIN"/>
    <property type="match status" value="1"/>
</dbReference>
<dbReference type="SMART" id="SM00382">
    <property type="entry name" value="AAA"/>
    <property type="match status" value="1"/>
</dbReference>
<evidence type="ECO:0000256" key="5">
    <source>
        <dbReference type="ARBA" id="ARBA00023159"/>
    </source>
</evidence>
<dbReference type="PROSITE" id="PS00675">
    <property type="entry name" value="SIGMA54_INTERACT_1"/>
    <property type="match status" value="1"/>
</dbReference>
<dbReference type="Gene3D" id="1.10.10.60">
    <property type="entry name" value="Homeodomain-like"/>
    <property type="match status" value="1"/>
</dbReference>
<evidence type="ECO:0000256" key="6">
    <source>
        <dbReference type="ARBA" id="ARBA00023163"/>
    </source>
</evidence>
<dbReference type="InterPro" id="IPR002197">
    <property type="entry name" value="HTH_Fis"/>
</dbReference>
<dbReference type="Pfam" id="PF00498">
    <property type="entry name" value="FHA"/>
    <property type="match status" value="1"/>
</dbReference>
<protein>
    <submittedName>
        <fullName evidence="9">Nitrogen fixation protein VnfA</fullName>
    </submittedName>
</protein>
<name>A0A517SXF0_9BACT</name>
<dbReference type="Gene3D" id="2.60.200.20">
    <property type="match status" value="1"/>
</dbReference>
<accession>A0A517SXF0</accession>
<dbReference type="Gene3D" id="3.30.450.40">
    <property type="match status" value="1"/>
</dbReference>
<dbReference type="PANTHER" id="PTHR32071:SF57">
    <property type="entry name" value="C4-DICARBOXYLATE TRANSPORT TRANSCRIPTIONAL REGULATORY PROTEIN DCTD"/>
    <property type="match status" value="1"/>
</dbReference>
<evidence type="ECO:0000256" key="1">
    <source>
        <dbReference type="ARBA" id="ARBA00022741"/>
    </source>
</evidence>
<evidence type="ECO:0000256" key="4">
    <source>
        <dbReference type="ARBA" id="ARBA00023125"/>
    </source>
</evidence>
<evidence type="ECO:0000259" key="7">
    <source>
        <dbReference type="PROSITE" id="PS50006"/>
    </source>
</evidence>
<dbReference type="PROSITE" id="PS00676">
    <property type="entry name" value="SIGMA54_INTERACT_2"/>
    <property type="match status" value="1"/>
</dbReference>
<dbReference type="Gene3D" id="1.10.8.60">
    <property type="match status" value="1"/>
</dbReference>
<gene>
    <name evidence="9" type="primary">vnfA_1</name>
    <name evidence="9" type="ORF">SV7mr_32270</name>
</gene>
<dbReference type="GO" id="GO:0006355">
    <property type="term" value="P:regulation of DNA-templated transcription"/>
    <property type="evidence" value="ECO:0007669"/>
    <property type="project" value="InterPro"/>
</dbReference>
<evidence type="ECO:0000256" key="3">
    <source>
        <dbReference type="ARBA" id="ARBA00023015"/>
    </source>
</evidence>
<organism evidence="9 10">
    <name type="scientific">Stieleria bergensis</name>
    <dbReference type="NCBI Taxonomy" id="2528025"/>
    <lineage>
        <taxon>Bacteria</taxon>
        <taxon>Pseudomonadati</taxon>
        <taxon>Planctomycetota</taxon>
        <taxon>Planctomycetia</taxon>
        <taxon>Pirellulales</taxon>
        <taxon>Pirellulaceae</taxon>
        <taxon>Stieleria</taxon>
    </lineage>
</organism>
<dbReference type="PROSITE" id="PS50045">
    <property type="entry name" value="SIGMA54_INTERACT_4"/>
    <property type="match status" value="1"/>
</dbReference>
<dbReference type="PANTHER" id="PTHR32071">
    <property type="entry name" value="TRANSCRIPTIONAL REGULATORY PROTEIN"/>
    <property type="match status" value="1"/>
</dbReference>
<keyword evidence="5" id="KW-0010">Activator</keyword>
<dbReference type="SUPFAM" id="SSF49879">
    <property type="entry name" value="SMAD/FHA domain"/>
    <property type="match status" value="1"/>
</dbReference>
<dbReference type="GO" id="GO:0043565">
    <property type="term" value="F:sequence-specific DNA binding"/>
    <property type="evidence" value="ECO:0007669"/>
    <property type="project" value="InterPro"/>
</dbReference>
<sequence>MQTAGRWTDVFRLAGQGEITIGRSSKSDITVRSEKASRMHTRLFPSPQGWLIEDLSSRNGTLVNGNAISEPTPLNDRDRIQVAGFSLQFVLQINHADGPVDAIPAAGTSDDQATMGLDGASITDRIRQSGYLHDVDATGQDAITATAGTDRQATSQGFQTSDLTSQLLRLAFDLAASQGPHDAVERMLDCLQDCIHYHAAGVYLIDFTVPEPQHRTLTPDALQLVATRQRSHADAGSSTYRRAAPQAMTSVIGPDGQAILARNIGGDQTLATANTQGEIEATSMILAPVRDREGHLLGVQHLFTNVNDPPLTTQDLEFVLAAGEILAESLRNLQTRGKLDRSLQKSKKQLLALRKQLSEKVQIVGNSASVKDIIEKVTLVGPTNATVLVRGESGVGKELVASAIHHASKRANGPLVCMNCAALSPSLLESELFGHEKGAFTGATDRKPGKFEAADGGTLMLDEIGEMDPEIQAKFLRVLEGHPFERVGGQASIKVDVRVVAATNRDLQQMVSEGSFRQDLFYRLHVVEVLVPPLRQRGADVVVLAHHFLQQFNAQMGRRIESISSEAEKMLLDYRWPGNIRELRNVIERAVVLNSGTRIEAKHLMLTPAAQGPQPDAELSTSNIELSLSELEQQHIQRVLRHTDGNKSRAANILGIERSTLDRKLKKFAK</sequence>
<dbReference type="PROSITE" id="PS00688">
    <property type="entry name" value="SIGMA54_INTERACT_3"/>
    <property type="match status" value="1"/>
</dbReference>
<dbReference type="Gene3D" id="3.40.50.300">
    <property type="entry name" value="P-loop containing nucleotide triphosphate hydrolases"/>
    <property type="match status" value="1"/>
</dbReference>
<feature type="domain" description="FHA" evidence="7">
    <location>
        <begin position="19"/>
        <end position="68"/>
    </location>
</feature>
<evidence type="ECO:0000313" key="10">
    <source>
        <dbReference type="Proteomes" id="UP000315003"/>
    </source>
</evidence>
<dbReference type="RefSeq" id="WP_145273785.1">
    <property type="nucleotide sequence ID" value="NZ_CP036272.1"/>
</dbReference>
<dbReference type="InterPro" id="IPR002078">
    <property type="entry name" value="Sigma_54_int"/>
</dbReference>
<dbReference type="InterPro" id="IPR003593">
    <property type="entry name" value="AAA+_ATPase"/>
</dbReference>
<dbReference type="SUPFAM" id="SSF55781">
    <property type="entry name" value="GAF domain-like"/>
    <property type="match status" value="1"/>
</dbReference>
<dbReference type="Proteomes" id="UP000315003">
    <property type="component" value="Chromosome"/>
</dbReference>
<keyword evidence="3" id="KW-0805">Transcription regulation</keyword>
<dbReference type="FunFam" id="3.40.50.300:FF:000006">
    <property type="entry name" value="DNA-binding transcriptional regulator NtrC"/>
    <property type="match status" value="1"/>
</dbReference>
<dbReference type="AlphaFoldDB" id="A0A517SXF0"/>
<dbReference type="GO" id="GO:0005524">
    <property type="term" value="F:ATP binding"/>
    <property type="evidence" value="ECO:0007669"/>
    <property type="project" value="UniProtKB-KW"/>
</dbReference>
<keyword evidence="2" id="KW-0067">ATP-binding</keyword>
<dbReference type="InterPro" id="IPR008984">
    <property type="entry name" value="SMAD_FHA_dom_sf"/>
</dbReference>
<dbReference type="SUPFAM" id="SSF52540">
    <property type="entry name" value="P-loop containing nucleoside triphosphate hydrolases"/>
    <property type="match status" value="1"/>
</dbReference>
<dbReference type="FunFam" id="1.10.8.60:FF:000014">
    <property type="entry name" value="DNA-binding transcriptional regulator NtrC"/>
    <property type="match status" value="1"/>
</dbReference>
<dbReference type="InterPro" id="IPR029016">
    <property type="entry name" value="GAF-like_dom_sf"/>
</dbReference>
<dbReference type="SUPFAM" id="SSF46689">
    <property type="entry name" value="Homeodomain-like"/>
    <property type="match status" value="1"/>
</dbReference>